<dbReference type="Proteomes" id="UP000321917">
    <property type="component" value="Unassembled WGS sequence"/>
</dbReference>
<feature type="domain" description="Ice-binding protein C-terminal" evidence="2">
    <location>
        <begin position="44"/>
        <end position="68"/>
    </location>
</feature>
<keyword evidence="1" id="KW-1133">Transmembrane helix</keyword>
<dbReference type="Pfam" id="PF07589">
    <property type="entry name" value="PEP-CTERM"/>
    <property type="match status" value="1"/>
</dbReference>
<keyword evidence="1" id="KW-0472">Membrane</keyword>
<protein>
    <submittedName>
        <fullName evidence="3">PEP-CTERM sorting domain-containing protein</fullName>
    </submittedName>
</protein>
<reference evidence="3 4" key="1">
    <citation type="submission" date="2019-07" db="EMBL/GenBank/DDBJ databases">
        <title>Genomes of sea-ice associated Colwellia species.</title>
        <authorList>
            <person name="Bowman J.P."/>
        </authorList>
    </citation>
    <scope>NUCLEOTIDE SEQUENCE [LARGE SCALE GENOMIC DNA]</scope>
    <source>
        <strain evidence="3 4">IC036</strain>
    </source>
</reference>
<evidence type="ECO:0000313" key="3">
    <source>
        <dbReference type="EMBL" id="TWX63078.1"/>
    </source>
</evidence>
<sequence>MGNDCGGAYSASNFIEFGADTVIGKKDCTNGERRVSADGIAVTQVPEPATLWLFALALFGLAIKAQRKFGAFFISL</sequence>
<dbReference type="InterPro" id="IPR013424">
    <property type="entry name" value="Ice-binding_C"/>
</dbReference>
<evidence type="ECO:0000313" key="4">
    <source>
        <dbReference type="Proteomes" id="UP000321917"/>
    </source>
</evidence>
<evidence type="ECO:0000259" key="2">
    <source>
        <dbReference type="Pfam" id="PF07589"/>
    </source>
</evidence>
<dbReference type="NCBIfam" id="TIGR02595">
    <property type="entry name" value="PEP_CTERM"/>
    <property type="match status" value="1"/>
</dbReference>
<accession>A0A5C6Q2S1</accession>
<organism evidence="3 4">
    <name type="scientific">Colwellia hornerae</name>
    <dbReference type="NCBI Taxonomy" id="89402"/>
    <lineage>
        <taxon>Bacteria</taxon>
        <taxon>Pseudomonadati</taxon>
        <taxon>Pseudomonadota</taxon>
        <taxon>Gammaproteobacteria</taxon>
        <taxon>Alteromonadales</taxon>
        <taxon>Colwelliaceae</taxon>
        <taxon>Colwellia</taxon>
    </lineage>
</organism>
<dbReference type="EMBL" id="VOLQ01000055">
    <property type="protein sequence ID" value="TWX63078.1"/>
    <property type="molecule type" value="Genomic_DNA"/>
</dbReference>
<feature type="transmembrane region" description="Helical" evidence="1">
    <location>
        <begin position="49"/>
        <end position="65"/>
    </location>
</feature>
<dbReference type="AlphaFoldDB" id="A0A5C6Q2S1"/>
<comment type="caution">
    <text evidence="3">The sequence shown here is derived from an EMBL/GenBank/DDBJ whole genome shotgun (WGS) entry which is preliminary data.</text>
</comment>
<proteinExistence type="predicted"/>
<name>A0A5C6Q2S1_9GAMM</name>
<gene>
    <name evidence="3" type="ORF">ESZ27_17995</name>
</gene>
<keyword evidence="1" id="KW-0812">Transmembrane</keyword>
<evidence type="ECO:0000256" key="1">
    <source>
        <dbReference type="SAM" id="Phobius"/>
    </source>
</evidence>